<keyword evidence="6" id="KW-1185">Reference proteome</keyword>
<accession>A0A9X2L8P1</accession>
<feature type="binding site" evidence="3">
    <location>
        <begin position="19"/>
        <end position="28"/>
    </location>
    <ligand>
        <name>substrate</name>
    </ligand>
</feature>
<evidence type="ECO:0000256" key="4">
    <source>
        <dbReference type="NCBIfam" id="TIGR03241"/>
    </source>
</evidence>
<dbReference type="GO" id="GO:0019544">
    <property type="term" value="P:L-arginine catabolic process to L-glutamate"/>
    <property type="evidence" value="ECO:0007669"/>
    <property type="project" value="UniProtKB-UniRule"/>
</dbReference>
<dbReference type="Proteomes" id="UP001142610">
    <property type="component" value="Unassembled WGS sequence"/>
</dbReference>
<comment type="caution">
    <text evidence="5">The sequence shown here is derived from an EMBL/GenBank/DDBJ whole genome shotgun (WGS) entry which is preliminary data.</text>
</comment>
<keyword evidence="2 3" id="KW-0378">Hydrolase</keyword>
<dbReference type="NCBIfam" id="NF009789">
    <property type="entry name" value="PRK13281.1"/>
    <property type="match status" value="1"/>
</dbReference>
<dbReference type="RefSeq" id="WP_256618057.1">
    <property type="nucleotide sequence ID" value="NZ_JANIBC010000001.1"/>
</dbReference>
<gene>
    <name evidence="3 5" type="primary">astB</name>
    <name evidence="5" type="ORF">NOG11_02525</name>
</gene>
<feature type="active site" evidence="3">
    <location>
        <position position="173"/>
    </location>
</feature>
<dbReference type="PANTHER" id="PTHR30420:SF2">
    <property type="entry name" value="N-SUCCINYLARGININE DIHYDROLASE"/>
    <property type="match status" value="1"/>
</dbReference>
<feature type="active site" description="Nucleophile" evidence="3">
    <location>
        <position position="368"/>
    </location>
</feature>
<feature type="binding site" evidence="3">
    <location>
        <position position="249"/>
    </location>
    <ligand>
        <name>substrate</name>
    </ligand>
</feature>
<dbReference type="EMBL" id="JANIBC010000001">
    <property type="protein sequence ID" value="MCQ8184252.1"/>
    <property type="molecule type" value="Genomic_DNA"/>
</dbReference>
<sequence>MTAHEINFDGLVGPTHNYGGLSLGNVASMKSSETSSNPREAALQGLAKMRTMLRMGFKQGFLPPHDRPHTETLRRFGFTGTDAEVVAKAAKDAPLLLRNVSSASAMWTANAATVTPSVDSGDGRLHLTPANLRAMFHRSIEHEQTYRFLSTIFDGDRFAVHEAIPGGGEMGDEGAANHGRLCKEHGAPGLHLYTYGREAFDKNQATKFPARQALEASRAVANQHGVSAERSVFFKQSAKAIDAGAFHNDVVGVANGPALLFHELAYEDKDEAFEEMRRKAEPLGFEPVFIEVPASEVTLQDAITSYLFNSQLLTAPDGTMKLLLPVEAEENPRTKAWCEAAVAGNGPIQETIFMDLRQSMRNGGGPACLRLRVAATGEELAALHNGFLLDEEKIDALEKWVREHYRDRLSESDLLDPQLLEENRKALDALTGMIDAPGLYAFQR</sequence>
<dbReference type="HAMAP" id="MF_01172">
    <property type="entry name" value="AstB"/>
    <property type="match status" value="1"/>
</dbReference>
<dbReference type="InterPro" id="IPR037031">
    <property type="entry name" value="AstB_sf"/>
</dbReference>
<evidence type="ECO:0000313" key="5">
    <source>
        <dbReference type="EMBL" id="MCQ8184252.1"/>
    </source>
</evidence>
<dbReference type="NCBIfam" id="TIGR03241">
    <property type="entry name" value="arg_catab_astB"/>
    <property type="match status" value="1"/>
</dbReference>
<dbReference type="Pfam" id="PF04996">
    <property type="entry name" value="AstB"/>
    <property type="match status" value="1"/>
</dbReference>
<proteinExistence type="inferred from homology"/>
<dbReference type="Gene3D" id="3.75.10.20">
    <property type="entry name" value="Succinylarginine dihydrolase"/>
    <property type="match status" value="1"/>
</dbReference>
<name>A0A9X2L8P1_9PROT</name>
<feature type="binding site" evidence="3">
    <location>
        <begin position="137"/>
        <end position="138"/>
    </location>
    <ligand>
        <name>substrate</name>
    </ligand>
</feature>
<dbReference type="GO" id="GO:0019545">
    <property type="term" value="P:L-arginine catabolic process to succinate"/>
    <property type="evidence" value="ECO:0007669"/>
    <property type="project" value="UniProtKB-UniRule"/>
</dbReference>
<evidence type="ECO:0000256" key="3">
    <source>
        <dbReference type="HAMAP-Rule" id="MF_01172"/>
    </source>
</evidence>
<comment type="catalytic activity">
    <reaction evidence="3">
        <text>N(2)-succinyl-L-arginine + 2 H2O + 2 H(+) = N(2)-succinyl-L-ornithine + 2 NH4(+) + CO2</text>
        <dbReference type="Rhea" id="RHEA:19533"/>
        <dbReference type="ChEBI" id="CHEBI:15377"/>
        <dbReference type="ChEBI" id="CHEBI:15378"/>
        <dbReference type="ChEBI" id="CHEBI:16526"/>
        <dbReference type="ChEBI" id="CHEBI:28938"/>
        <dbReference type="ChEBI" id="CHEBI:58241"/>
        <dbReference type="ChEBI" id="CHEBI:58514"/>
        <dbReference type="EC" id="3.5.3.23"/>
    </reaction>
</comment>
<reference evidence="5" key="1">
    <citation type="submission" date="2022-07" db="EMBL/GenBank/DDBJ databases">
        <title>Parvularcula maris sp. nov., an algicidal bacterium isolated from seawater.</title>
        <authorList>
            <person name="Li F."/>
        </authorList>
    </citation>
    <scope>NUCLEOTIDE SEQUENCE</scope>
    <source>
        <strain evidence="5">BGMRC 0090</strain>
    </source>
</reference>
<dbReference type="EC" id="3.5.3.23" evidence="3 4"/>
<keyword evidence="1 3" id="KW-0056">Arginine metabolism</keyword>
<feature type="binding site" evidence="3">
    <location>
        <position position="110"/>
    </location>
    <ligand>
        <name>substrate</name>
    </ligand>
</feature>
<feature type="binding site" evidence="3">
    <location>
        <position position="211"/>
    </location>
    <ligand>
        <name>substrate</name>
    </ligand>
</feature>
<evidence type="ECO:0000256" key="2">
    <source>
        <dbReference type="ARBA" id="ARBA00022801"/>
    </source>
</evidence>
<evidence type="ECO:0000256" key="1">
    <source>
        <dbReference type="ARBA" id="ARBA00022503"/>
    </source>
</evidence>
<comment type="similarity">
    <text evidence="3">Belongs to the succinylarginine dihydrolase family.</text>
</comment>
<comment type="subunit">
    <text evidence="3">Homodimer.</text>
</comment>
<feature type="active site" evidence="3">
    <location>
        <position position="247"/>
    </location>
</feature>
<organism evidence="5 6">
    <name type="scientific">Parvularcula maris</name>
    <dbReference type="NCBI Taxonomy" id="2965077"/>
    <lineage>
        <taxon>Bacteria</taxon>
        <taxon>Pseudomonadati</taxon>
        <taxon>Pseudomonadota</taxon>
        <taxon>Alphaproteobacteria</taxon>
        <taxon>Parvularculales</taxon>
        <taxon>Parvularculaceae</taxon>
        <taxon>Parvularcula</taxon>
    </lineage>
</organism>
<dbReference type="AlphaFoldDB" id="A0A9X2L8P1"/>
<comment type="function">
    <text evidence="3">Catalyzes the hydrolysis of N(2)-succinylarginine into N(2)-succinylornithine, ammonia and CO(2).</text>
</comment>
<dbReference type="SUPFAM" id="SSF55909">
    <property type="entry name" value="Pentein"/>
    <property type="match status" value="1"/>
</dbReference>
<feature type="binding site" evidence="3">
    <location>
        <position position="362"/>
    </location>
    <ligand>
        <name>substrate</name>
    </ligand>
</feature>
<dbReference type="PANTHER" id="PTHR30420">
    <property type="entry name" value="N-SUCCINYLARGININE DIHYDROLASE"/>
    <property type="match status" value="1"/>
</dbReference>
<dbReference type="GO" id="GO:0009015">
    <property type="term" value="F:N-succinylarginine dihydrolase activity"/>
    <property type="evidence" value="ECO:0007669"/>
    <property type="project" value="UniProtKB-UniRule"/>
</dbReference>
<comment type="pathway">
    <text evidence="3">Amino-acid degradation; L-arginine degradation via AST pathway; L-glutamate and succinate from L-arginine: step 2/5.</text>
</comment>
<protein>
    <recommendedName>
        <fullName evidence="3 4">N-succinylarginine dihydrolase</fullName>
        <ecNumber evidence="3 4">3.5.3.23</ecNumber>
    </recommendedName>
</protein>
<dbReference type="InterPro" id="IPR007079">
    <property type="entry name" value="SuccinylArg_d-Hdrlase_AstB"/>
</dbReference>
<evidence type="ECO:0000313" key="6">
    <source>
        <dbReference type="Proteomes" id="UP001142610"/>
    </source>
</evidence>